<dbReference type="OrthoDB" id="9792240at2"/>
<proteinExistence type="predicted"/>
<evidence type="ECO:0000313" key="2">
    <source>
        <dbReference type="EMBL" id="SDW52667.1"/>
    </source>
</evidence>
<feature type="region of interest" description="Disordered" evidence="1">
    <location>
        <begin position="70"/>
        <end position="89"/>
    </location>
</feature>
<organism evidence="2 3">
    <name type="scientific">Paracoccus sanguinis</name>
    <dbReference type="NCBI Taxonomy" id="1545044"/>
    <lineage>
        <taxon>Bacteria</taxon>
        <taxon>Pseudomonadati</taxon>
        <taxon>Pseudomonadota</taxon>
        <taxon>Alphaproteobacteria</taxon>
        <taxon>Rhodobacterales</taxon>
        <taxon>Paracoccaceae</taxon>
        <taxon>Paracoccus</taxon>
    </lineage>
</organism>
<feature type="region of interest" description="Disordered" evidence="1">
    <location>
        <begin position="1"/>
        <end position="20"/>
    </location>
</feature>
<dbReference type="Proteomes" id="UP000182944">
    <property type="component" value="Unassembled WGS sequence"/>
</dbReference>
<dbReference type="Gene3D" id="3.30.565.10">
    <property type="entry name" value="Histidine kinase-like ATPase, C-terminal domain"/>
    <property type="match status" value="1"/>
</dbReference>
<dbReference type="RefSeq" id="WP_074826211.1">
    <property type="nucleotide sequence ID" value="NZ_FNNA01000001.1"/>
</dbReference>
<feature type="compositionally biased region" description="Polar residues" evidence="1">
    <location>
        <begin position="142"/>
        <end position="152"/>
    </location>
</feature>
<feature type="region of interest" description="Disordered" evidence="1">
    <location>
        <begin position="101"/>
        <end position="190"/>
    </location>
</feature>
<accession>A0A1H2U9N2</accession>
<feature type="compositionally biased region" description="Pro residues" evidence="1">
    <location>
        <begin position="287"/>
        <end position="299"/>
    </location>
</feature>
<dbReference type="EMBL" id="FNNA01000001">
    <property type="protein sequence ID" value="SDW52667.1"/>
    <property type="molecule type" value="Genomic_DNA"/>
</dbReference>
<keyword evidence="3" id="KW-1185">Reference proteome</keyword>
<sequence length="299" mass="31203">MSRQRTPQGAPGAGNPGAPMFHRVMEATLANVREALIDLRRRFDGRTDPDALSRLELVLAEVLNNITLHGPEGSGGHGPKEASSAEGSGVTELPWGAKLRRAAHGAAPAGEGRGEAGSVHVMGETGRDGAEVVRAGRLETPETPSGMAQATVTEPGVPGPDASGQDDSTRVLSASGTTDAGVSEREASDATATQPVLVHLTVTQHTGGLACAVIDDGPPLPDSCLVFPEARPAPELSALRAGGFGWFIIRDLTRSLFYFREESRNVLCFNIPRRGARRARDREPPRATRPPGPPAAGAA</sequence>
<protein>
    <recommendedName>
        <fullName evidence="4">Histidine kinase/HSP90-like ATPase domain-containing protein</fullName>
    </recommendedName>
</protein>
<evidence type="ECO:0008006" key="4">
    <source>
        <dbReference type="Google" id="ProtNLM"/>
    </source>
</evidence>
<gene>
    <name evidence="2" type="ORF">SAMN05444276_1011218</name>
</gene>
<evidence type="ECO:0000256" key="1">
    <source>
        <dbReference type="SAM" id="MobiDB-lite"/>
    </source>
</evidence>
<feature type="compositionally biased region" description="Polar residues" evidence="1">
    <location>
        <begin position="170"/>
        <end position="180"/>
    </location>
</feature>
<reference evidence="3" key="1">
    <citation type="submission" date="2016-10" db="EMBL/GenBank/DDBJ databases">
        <authorList>
            <person name="Varghese N."/>
            <person name="Submissions S."/>
        </authorList>
    </citation>
    <scope>NUCLEOTIDE SEQUENCE [LARGE SCALE GENOMIC DNA]</scope>
    <source>
        <strain evidence="3">DSM 29303</strain>
    </source>
</reference>
<name>A0A1H2U9N2_9RHOB</name>
<evidence type="ECO:0000313" key="3">
    <source>
        <dbReference type="Proteomes" id="UP000182944"/>
    </source>
</evidence>
<dbReference type="AlphaFoldDB" id="A0A1H2U9N2"/>
<dbReference type="InterPro" id="IPR036890">
    <property type="entry name" value="HATPase_C_sf"/>
</dbReference>
<dbReference type="STRING" id="1545044.SAMN05444276_1011218"/>
<feature type="compositionally biased region" description="Basic and acidic residues" evidence="1">
    <location>
        <begin position="125"/>
        <end position="140"/>
    </location>
</feature>
<feature type="region of interest" description="Disordered" evidence="1">
    <location>
        <begin position="275"/>
        <end position="299"/>
    </location>
</feature>